<gene>
    <name evidence="2" type="ORF">SPSK_10205</name>
</gene>
<dbReference type="AlphaFoldDB" id="A0A0F2M6G3"/>
<dbReference type="EMBL" id="AXCR01000007">
    <property type="protein sequence ID" value="KJR84390.1"/>
    <property type="molecule type" value="Genomic_DNA"/>
</dbReference>
<sequence length="73" mass="8034">MLEIKKSKAQDVRGILRRGQDQDKTIKDENEGAPYSGTARPTTDADVAMECEKCAFPNASTRKDRSFLSDAAV</sequence>
<reference evidence="2 3" key="2">
    <citation type="journal article" date="2015" name="Eukaryot. Cell">
        <title>Asexual propagation of a virulent clone complex in a human and feline outbreak of sporotrichosis.</title>
        <authorList>
            <person name="Teixeira Mde M."/>
            <person name="Rodrigues A.M."/>
            <person name="Tsui C.K."/>
            <person name="de Almeida L.G."/>
            <person name="Van Diepeningen A.D."/>
            <person name="van den Ende B.G."/>
            <person name="Fernandes G.F."/>
            <person name="Kano R."/>
            <person name="Hamelin R.C."/>
            <person name="Lopes-Bezerra L.M."/>
            <person name="Vasconcelos A.T."/>
            <person name="de Hoog S."/>
            <person name="de Camargo Z.P."/>
            <person name="Felipe M.S."/>
        </authorList>
    </citation>
    <scope>NUCLEOTIDE SEQUENCE [LARGE SCALE GENOMIC DNA]</scope>
    <source>
        <strain evidence="2 3">1099-18</strain>
    </source>
</reference>
<dbReference type="RefSeq" id="XP_016587066.1">
    <property type="nucleotide sequence ID" value="XM_016736751.1"/>
</dbReference>
<feature type="compositionally biased region" description="Basic and acidic residues" evidence="1">
    <location>
        <begin position="18"/>
        <end position="30"/>
    </location>
</feature>
<accession>A0A0F2M6G3</accession>
<evidence type="ECO:0000313" key="2">
    <source>
        <dbReference type="EMBL" id="KJR84390.1"/>
    </source>
</evidence>
<feature type="region of interest" description="Disordered" evidence="1">
    <location>
        <begin position="1"/>
        <end position="42"/>
    </location>
</feature>
<dbReference type="VEuPathDB" id="FungiDB:SPSK_10205"/>
<feature type="compositionally biased region" description="Basic and acidic residues" evidence="1">
    <location>
        <begin position="1"/>
        <end position="11"/>
    </location>
</feature>
<proteinExistence type="predicted"/>
<evidence type="ECO:0000313" key="3">
    <source>
        <dbReference type="Proteomes" id="UP000033710"/>
    </source>
</evidence>
<protein>
    <submittedName>
        <fullName evidence="2">Uncharacterized protein</fullName>
    </submittedName>
</protein>
<evidence type="ECO:0000256" key="1">
    <source>
        <dbReference type="SAM" id="MobiDB-lite"/>
    </source>
</evidence>
<name>A0A0F2M6G3_SPOSC</name>
<dbReference type="Proteomes" id="UP000033710">
    <property type="component" value="Unassembled WGS sequence"/>
</dbReference>
<comment type="caution">
    <text evidence="2">The sequence shown here is derived from an EMBL/GenBank/DDBJ whole genome shotgun (WGS) entry which is preliminary data.</text>
</comment>
<organism evidence="2 3">
    <name type="scientific">Sporothrix schenckii 1099-18</name>
    <dbReference type="NCBI Taxonomy" id="1397361"/>
    <lineage>
        <taxon>Eukaryota</taxon>
        <taxon>Fungi</taxon>
        <taxon>Dikarya</taxon>
        <taxon>Ascomycota</taxon>
        <taxon>Pezizomycotina</taxon>
        <taxon>Sordariomycetes</taxon>
        <taxon>Sordariomycetidae</taxon>
        <taxon>Ophiostomatales</taxon>
        <taxon>Ophiostomataceae</taxon>
        <taxon>Sporothrix</taxon>
    </lineage>
</organism>
<dbReference type="GeneID" id="27672028"/>
<reference evidence="2 3" key="1">
    <citation type="journal article" date="2014" name="BMC Genomics">
        <title>Comparative genomics of the major fungal agents of human and animal Sporotrichosis: Sporothrix schenckii and Sporothrix brasiliensis.</title>
        <authorList>
            <person name="Teixeira M.M."/>
            <person name="de Almeida L.G."/>
            <person name="Kubitschek-Barreira P."/>
            <person name="Alves F.L."/>
            <person name="Kioshima E.S."/>
            <person name="Abadio A.K."/>
            <person name="Fernandes L."/>
            <person name="Derengowski L.S."/>
            <person name="Ferreira K.S."/>
            <person name="Souza R.C."/>
            <person name="Ruiz J.C."/>
            <person name="de Andrade N.C."/>
            <person name="Paes H.C."/>
            <person name="Nicola A.M."/>
            <person name="Albuquerque P."/>
            <person name="Gerber A.L."/>
            <person name="Martins V.P."/>
            <person name="Peconick L.D."/>
            <person name="Neto A.V."/>
            <person name="Chaucanez C.B."/>
            <person name="Silva P.A."/>
            <person name="Cunha O.L."/>
            <person name="de Oliveira F.F."/>
            <person name="dos Santos T.C."/>
            <person name="Barros A.L."/>
            <person name="Soares M.A."/>
            <person name="de Oliveira L.M."/>
            <person name="Marini M.M."/>
            <person name="Villalobos-Duno H."/>
            <person name="Cunha M.M."/>
            <person name="de Hoog S."/>
            <person name="da Silveira J.F."/>
            <person name="Henrissat B."/>
            <person name="Nino-Vega G.A."/>
            <person name="Cisalpino P.S."/>
            <person name="Mora-Montes H.M."/>
            <person name="Almeida S.R."/>
            <person name="Stajich J.E."/>
            <person name="Lopes-Bezerra L.M."/>
            <person name="Vasconcelos A.T."/>
            <person name="Felipe M.S."/>
        </authorList>
    </citation>
    <scope>NUCLEOTIDE SEQUENCE [LARGE SCALE GENOMIC DNA]</scope>
    <source>
        <strain evidence="2 3">1099-18</strain>
    </source>
</reference>
<dbReference type="KEGG" id="ssck:SPSK_10205"/>